<dbReference type="PRINTS" id="PR00463">
    <property type="entry name" value="EP450I"/>
</dbReference>
<feature type="binding site" description="axial binding residue" evidence="13">
    <location>
        <position position="74"/>
    </location>
    <ligand>
        <name>heme</name>
        <dbReference type="ChEBI" id="CHEBI:30413"/>
    </ligand>
    <ligandPart>
        <name>Fe</name>
        <dbReference type="ChEBI" id="CHEBI:18248"/>
    </ligandPart>
</feature>
<evidence type="ECO:0000256" key="4">
    <source>
        <dbReference type="ARBA" id="ARBA00010617"/>
    </source>
</evidence>
<dbReference type="GO" id="GO:0005789">
    <property type="term" value="C:endoplasmic reticulum membrane"/>
    <property type="evidence" value="ECO:0007669"/>
    <property type="project" value="UniProtKB-SubCell"/>
</dbReference>
<dbReference type="AlphaFoldDB" id="A0A9J6FRP9"/>
<reference evidence="15 16" key="1">
    <citation type="journal article" date="2020" name="Cell">
        <title>Large-Scale Comparative Analyses of Tick Genomes Elucidate Their Genetic Diversity and Vector Capacities.</title>
        <authorList>
            <consortium name="Tick Genome and Microbiome Consortium (TIGMIC)"/>
            <person name="Jia N."/>
            <person name="Wang J."/>
            <person name="Shi W."/>
            <person name="Du L."/>
            <person name="Sun Y."/>
            <person name="Zhan W."/>
            <person name="Jiang J.F."/>
            <person name="Wang Q."/>
            <person name="Zhang B."/>
            <person name="Ji P."/>
            <person name="Bell-Sakyi L."/>
            <person name="Cui X.M."/>
            <person name="Yuan T.T."/>
            <person name="Jiang B.G."/>
            <person name="Yang W.F."/>
            <person name="Lam T.T."/>
            <person name="Chang Q.C."/>
            <person name="Ding S.J."/>
            <person name="Wang X.J."/>
            <person name="Zhu J.G."/>
            <person name="Ruan X.D."/>
            <person name="Zhao L."/>
            <person name="Wei J.T."/>
            <person name="Ye R.Z."/>
            <person name="Que T.C."/>
            <person name="Du C.H."/>
            <person name="Zhou Y.H."/>
            <person name="Cheng J.X."/>
            <person name="Dai P.F."/>
            <person name="Guo W.B."/>
            <person name="Han X.H."/>
            <person name="Huang E.J."/>
            <person name="Li L.F."/>
            <person name="Wei W."/>
            <person name="Gao Y.C."/>
            <person name="Liu J.Z."/>
            <person name="Shao H.Z."/>
            <person name="Wang X."/>
            <person name="Wang C.C."/>
            <person name="Yang T.C."/>
            <person name="Huo Q.B."/>
            <person name="Li W."/>
            <person name="Chen H.Y."/>
            <person name="Chen S.E."/>
            <person name="Zhou L.G."/>
            <person name="Ni X.B."/>
            <person name="Tian J.H."/>
            <person name="Sheng Y."/>
            <person name="Liu T."/>
            <person name="Pan Y.S."/>
            <person name="Xia L.Y."/>
            <person name="Li J."/>
            <person name="Zhao F."/>
            <person name="Cao W.C."/>
        </authorList>
    </citation>
    <scope>NUCLEOTIDE SEQUENCE [LARGE SCALE GENOMIC DNA]</scope>
    <source>
        <strain evidence="15">HaeL-2018</strain>
    </source>
</reference>
<comment type="similarity">
    <text evidence="4 14">Belongs to the cytochrome P450 family.</text>
</comment>
<sequence>MRQIDGASSREDRRYGKYLIKKGTSVMVPVYQLHRDPLYWEDPEKFDPDRFSPENKHLINPYVYQPFGLGPRNCVGQRLGLLEFASVAAQVLRHFRITLGPSQAVLFILHLE</sequence>
<evidence type="ECO:0000256" key="7">
    <source>
        <dbReference type="ARBA" id="ARBA00022824"/>
    </source>
</evidence>
<dbReference type="OMA" id="CADEDHR"/>
<dbReference type="GO" id="GO:0004497">
    <property type="term" value="F:monooxygenase activity"/>
    <property type="evidence" value="ECO:0007669"/>
    <property type="project" value="UniProtKB-KW"/>
</dbReference>
<dbReference type="InterPro" id="IPR036396">
    <property type="entry name" value="Cyt_P450_sf"/>
</dbReference>
<evidence type="ECO:0000256" key="13">
    <source>
        <dbReference type="PIRSR" id="PIRSR602401-1"/>
    </source>
</evidence>
<evidence type="ECO:0000256" key="5">
    <source>
        <dbReference type="ARBA" id="ARBA00022617"/>
    </source>
</evidence>
<keyword evidence="11 14" id="KW-0503">Monooxygenase</keyword>
<evidence type="ECO:0008006" key="17">
    <source>
        <dbReference type="Google" id="ProtNLM"/>
    </source>
</evidence>
<dbReference type="GO" id="GO:0005506">
    <property type="term" value="F:iron ion binding"/>
    <property type="evidence" value="ECO:0007669"/>
    <property type="project" value="InterPro"/>
</dbReference>
<name>A0A9J6FRP9_HAELO</name>
<keyword evidence="9 14" id="KW-0560">Oxidoreductase</keyword>
<dbReference type="EMBL" id="JABSTR010000003">
    <property type="protein sequence ID" value="KAH9365451.1"/>
    <property type="molecule type" value="Genomic_DNA"/>
</dbReference>
<dbReference type="Gene3D" id="1.10.630.10">
    <property type="entry name" value="Cytochrome P450"/>
    <property type="match status" value="1"/>
</dbReference>
<keyword evidence="5 13" id="KW-0349">Heme</keyword>
<comment type="caution">
    <text evidence="15">The sequence shown here is derived from an EMBL/GenBank/DDBJ whole genome shotgun (WGS) entry which is preliminary data.</text>
</comment>
<organism evidence="15 16">
    <name type="scientific">Haemaphysalis longicornis</name>
    <name type="common">Bush tick</name>
    <dbReference type="NCBI Taxonomy" id="44386"/>
    <lineage>
        <taxon>Eukaryota</taxon>
        <taxon>Metazoa</taxon>
        <taxon>Ecdysozoa</taxon>
        <taxon>Arthropoda</taxon>
        <taxon>Chelicerata</taxon>
        <taxon>Arachnida</taxon>
        <taxon>Acari</taxon>
        <taxon>Parasitiformes</taxon>
        <taxon>Ixodida</taxon>
        <taxon>Ixodoidea</taxon>
        <taxon>Ixodidae</taxon>
        <taxon>Haemaphysalinae</taxon>
        <taxon>Haemaphysalis</taxon>
    </lineage>
</organism>
<keyword evidence="10 13" id="KW-0408">Iron</keyword>
<keyword evidence="6 13" id="KW-0479">Metal-binding</keyword>
<evidence type="ECO:0000256" key="12">
    <source>
        <dbReference type="ARBA" id="ARBA00023136"/>
    </source>
</evidence>
<evidence type="ECO:0000256" key="10">
    <source>
        <dbReference type="ARBA" id="ARBA00023004"/>
    </source>
</evidence>
<dbReference type="InterPro" id="IPR050476">
    <property type="entry name" value="Insect_CytP450_Detox"/>
</dbReference>
<dbReference type="GO" id="GO:0016705">
    <property type="term" value="F:oxidoreductase activity, acting on paired donors, with incorporation or reduction of molecular oxygen"/>
    <property type="evidence" value="ECO:0007669"/>
    <property type="project" value="InterPro"/>
</dbReference>
<keyword evidence="16" id="KW-1185">Reference proteome</keyword>
<evidence type="ECO:0000256" key="6">
    <source>
        <dbReference type="ARBA" id="ARBA00022723"/>
    </source>
</evidence>
<gene>
    <name evidence="15" type="ORF">HPB48_008903</name>
</gene>
<comment type="cofactor">
    <cofactor evidence="1 13">
        <name>heme</name>
        <dbReference type="ChEBI" id="CHEBI:30413"/>
    </cofactor>
</comment>
<protein>
    <recommendedName>
        <fullName evidence="17">Cytochrome P450</fullName>
    </recommendedName>
</protein>
<dbReference type="PROSITE" id="PS00086">
    <property type="entry name" value="CYTOCHROME_P450"/>
    <property type="match status" value="1"/>
</dbReference>
<evidence type="ECO:0000256" key="1">
    <source>
        <dbReference type="ARBA" id="ARBA00001971"/>
    </source>
</evidence>
<keyword evidence="8" id="KW-0492">Microsome</keyword>
<dbReference type="InterPro" id="IPR017972">
    <property type="entry name" value="Cyt_P450_CS"/>
</dbReference>
<dbReference type="PANTHER" id="PTHR24292">
    <property type="entry name" value="CYTOCHROME P450"/>
    <property type="match status" value="1"/>
</dbReference>
<proteinExistence type="inferred from homology"/>
<evidence type="ECO:0000256" key="2">
    <source>
        <dbReference type="ARBA" id="ARBA00004174"/>
    </source>
</evidence>
<evidence type="ECO:0000256" key="14">
    <source>
        <dbReference type="RuleBase" id="RU000461"/>
    </source>
</evidence>
<keyword evidence="12" id="KW-0472">Membrane</keyword>
<dbReference type="PANTHER" id="PTHR24292:SF102">
    <property type="entry name" value="CYTOCHROME P450 FAMILY-RELATED"/>
    <property type="match status" value="1"/>
</dbReference>
<dbReference type="InterPro" id="IPR001128">
    <property type="entry name" value="Cyt_P450"/>
</dbReference>
<dbReference type="Pfam" id="PF00067">
    <property type="entry name" value="p450"/>
    <property type="match status" value="1"/>
</dbReference>
<keyword evidence="7" id="KW-0256">Endoplasmic reticulum</keyword>
<evidence type="ECO:0000256" key="9">
    <source>
        <dbReference type="ARBA" id="ARBA00023002"/>
    </source>
</evidence>
<evidence type="ECO:0000256" key="8">
    <source>
        <dbReference type="ARBA" id="ARBA00022848"/>
    </source>
</evidence>
<evidence type="ECO:0000313" key="15">
    <source>
        <dbReference type="EMBL" id="KAH9365451.1"/>
    </source>
</evidence>
<evidence type="ECO:0000256" key="3">
    <source>
        <dbReference type="ARBA" id="ARBA00004406"/>
    </source>
</evidence>
<evidence type="ECO:0000256" key="11">
    <source>
        <dbReference type="ARBA" id="ARBA00023033"/>
    </source>
</evidence>
<accession>A0A9J6FRP9</accession>
<dbReference type="InterPro" id="IPR002401">
    <property type="entry name" value="Cyt_P450_E_grp-I"/>
</dbReference>
<dbReference type="OrthoDB" id="6504581at2759"/>
<dbReference type="Proteomes" id="UP000821853">
    <property type="component" value="Unassembled WGS sequence"/>
</dbReference>
<dbReference type="VEuPathDB" id="VectorBase:HLOH_048950"/>
<dbReference type="SUPFAM" id="SSF48264">
    <property type="entry name" value="Cytochrome P450"/>
    <property type="match status" value="1"/>
</dbReference>
<evidence type="ECO:0000313" key="16">
    <source>
        <dbReference type="Proteomes" id="UP000821853"/>
    </source>
</evidence>
<comment type="subcellular location">
    <subcellularLocation>
        <location evidence="3">Endoplasmic reticulum membrane</location>
        <topology evidence="3">Peripheral membrane protein</topology>
    </subcellularLocation>
    <subcellularLocation>
        <location evidence="2">Microsome membrane</location>
        <topology evidence="2">Peripheral membrane protein</topology>
    </subcellularLocation>
</comment>
<dbReference type="GO" id="GO:0020037">
    <property type="term" value="F:heme binding"/>
    <property type="evidence" value="ECO:0007669"/>
    <property type="project" value="InterPro"/>
</dbReference>